<name>A0ABY1YZ45_9GAMM</name>
<dbReference type="Pfam" id="PF25023">
    <property type="entry name" value="TEN_YD-shell"/>
    <property type="match status" value="1"/>
</dbReference>
<evidence type="ECO:0000259" key="4">
    <source>
        <dbReference type="SMART" id="SM00507"/>
    </source>
</evidence>
<proteinExistence type="predicted"/>
<feature type="compositionally biased region" description="Polar residues" evidence="2">
    <location>
        <begin position="275"/>
        <end position="292"/>
    </location>
</feature>
<feature type="region of interest" description="Disordered" evidence="2">
    <location>
        <begin position="254"/>
        <end position="305"/>
    </location>
</feature>
<gene>
    <name evidence="5" type="ORF">DNK34_24925</name>
</gene>
<keyword evidence="3" id="KW-0732">Signal</keyword>
<protein>
    <recommendedName>
        <fullName evidence="4">HNH nuclease domain-containing protein</fullName>
    </recommendedName>
</protein>
<organism evidence="5 6">
    <name type="scientific">Phytopseudomonas dryadis</name>
    <dbReference type="NCBI Taxonomy" id="2487520"/>
    <lineage>
        <taxon>Bacteria</taxon>
        <taxon>Pseudomonadati</taxon>
        <taxon>Pseudomonadota</taxon>
        <taxon>Gammaproteobacteria</taxon>
        <taxon>Pseudomonadales</taxon>
        <taxon>Pseudomonadaceae</taxon>
        <taxon>Phytopseudomonas</taxon>
    </lineage>
</organism>
<dbReference type="CDD" id="cd00085">
    <property type="entry name" value="HNHc"/>
    <property type="match status" value="1"/>
</dbReference>
<dbReference type="InterPro" id="IPR056823">
    <property type="entry name" value="TEN-like_YD-shell"/>
</dbReference>
<reference evidence="5 6" key="1">
    <citation type="submission" date="2018-06" db="EMBL/GenBank/DDBJ databases">
        <title>Three novel Pseudomonas species isolated from symptomatic oak.</title>
        <authorList>
            <person name="Bueno-Gonzalez V."/>
            <person name="Brady C."/>
        </authorList>
    </citation>
    <scope>NUCLEOTIDE SEQUENCE [LARGE SCALE GENOMIC DNA]</scope>
    <source>
        <strain evidence="5 6">P26B</strain>
    </source>
</reference>
<dbReference type="RefSeq" id="WP_131177974.1">
    <property type="nucleotide sequence ID" value="NZ_QJUM01000054.1"/>
</dbReference>
<evidence type="ECO:0000256" key="3">
    <source>
        <dbReference type="SAM" id="SignalP"/>
    </source>
</evidence>
<dbReference type="InterPro" id="IPR022385">
    <property type="entry name" value="Rhs_assc_core"/>
</dbReference>
<dbReference type="PANTHER" id="PTHR32305:SF15">
    <property type="entry name" value="PROTEIN RHSA-RELATED"/>
    <property type="match status" value="1"/>
</dbReference>
<accession>A0ABY1YZ45</accession>
<dbReference type="SMART" id="SM00507">
    <property type="entry name" value="HNHc"/>
    <property type="match status" value="1"/>
</dbReference>
<feature type="signal peptide" evidence="3">
    <location>
        <begin position="1"/>
        <end position="20"/>
    </location>
</feature>
<evidence type="ECO:0000256" key="1">
    <source>
        <dbReference type="ARBA" id="ARBA00022737"/>
    </source>
</evidence>
<dbReference type="Proteomes" id="UP000291334">
    <property type="component" value="Unassembled WGS sequence"/>
</dbReference>
<dbReference type="PANTHER" id="PTHR32305">
    <property type="match status" value="1"/>
</dbReference>
<sequence length="305" mass="32440">MTRLISALLVLLALANSTHAGTLTFDSYYHNDHLGSPVAATDERGDLLWRAHFRPYGERQENPTDAAFGTVGYTGHMQDDGSGLVYAGARYYDPVVGRFLAIDPVGVDAGRPVSFNRYAYANNSPYGFVDPDGRSPVVAMEIAVVGALVLTGAAIVNSNGWSTAFPAHQGGGEVYGGSSIDSTISGPWHIGRPASGFNWPTWMSSEKNEGKVSASVEPKAGSTDGEGAKKAFSNKIKDQARAESRDTCVFCGTKTTLEPGPSRSEIDHAIPKSRGGNNTLENAQNTCRTCNRSKGPKTTGEFLSQ</sequence>
<dbReference type="NCBIfam" id="TIGR03696">
    <property type="entry name" value="Rhs_assc_core"/>
    <property type="match status" value="1"/>
</dbReference>
<dbReference type="EMBL" id="QJUM01000054">
    <property type="protein sequence ID" value="TBU99001.1"/>
    <property type="molecule type" value="Genomic_DNA"/>
</dbReference>
<feature type="region of interest" description="Disordered" evidence="2">
    <location>
        <begin position="209"/>
        <end position="238"/>
    </location>
</feature>
<dbReference type="Gene3D" id="2.180.10.10">
    <property type="entry name" value="RHS repeat-associated core"/>
    <property type="match status" value="1"/>
</dbReference>
<dbReference type="InterPro" id="IPR003615">
    <property type="entry name" value="HNH_nuc"/>
</dbReference>
<dbReference type="Pfam" id="PF01844">
    <property type="entry name" value="HNH"/>
    <property type="match status" value="1"/>
</dbReference>
<dbReference type="Gene3D" id="1.10.30.50">
    <property type="match status" value="1"/>
</dbReference>
<evidence type="ECO:0000256" key="2">
    <source>
        <dbReference type="SAM" id="MobiDB-lite"/>
    </source>
</evidence>
<feature type="chain" id="PRO_5047428744" description="HNH nuclease domain-containing protein" evidence="3">
    <location>
        <begin position="21"/>
        <end position="305"/>
    </location>
</feature>
<evidence type="ECO:0000313" key="5">
    <source>
        <dbReference type="EMBL" id="TBU99001.1"/>
    </source>
</evidence>
<evidence type="ECO:0000313" key="6">
    <source>
        <dbReference type="Proteomes" id="UP000291334"/>
    </source>
</evidence>
<keyword evidence="6" id="KW-1185">Reference proteome</keyword>
<dbReference type="InterPro" id="IPR050708">
    <property type="entry name" value="T6SS_VgrG/RHS"/>
</dbReference>
<keyword evidence="1" id="KW-0677">Repeat</keyword>
<comment type="caution">
    <text evidence="5">The sequence shown here is derived from an EMBL/GenBank/DDBJ whole genome shotgun (WGS) entry which is preliminary data.</text>
</comment>
<dbReference type="InterPro" id="IPR002711">
    <property type="entry name" value="HNH"/>
</dbReference>
<feature type="domain" description="HNH nuclease" evidence="4">
    <location>
        <begin position="237"/>
        <end position="292"/>
    </location>
</feature>